<accession>D2VUB1</accession>
<feature type="region of interest" description="Disordered" evidence="1">
    <location>
        <begin position="26"/>
        <end position="65"/>
    </location>
</feature>
<protein>
    <submittedName>
        <fullName evidence="2">Predicted protein</fullName>
    </submittedName>
</protein>
<evidence type="ECO:0000313" key="3">
    <source>
        <dbReference type="Proteomes" id="UP000006671"/>
    </source>
</evidence>
<sequence>MGTSSSKPSKAMKSSNITENTALYIKIENDSSSNKSSKKNKNSTKVPKTSDDTSKSTKASKKAQVTSTEHDLYSIKLDASSSGDAEYSNHIDHLAGPILFSAPHGLQVYRGGAISKKEESVHAKEIYTNEICLLLSLHVKKYLGIEGSFIMWNPKTAKAKDKSNLDPNYLVEKQFMSSPFHLFLLKMKNQYSGFPTLHVDLHGKANAKNDRNLDIGTKPMEVLWKDLKGFQHFKKDLCDNIQLAVSTCNRTYSGMKLTIDSEPHLHGYWGENTVTTISHQSVMLGMPALQIEIPMEVRKDMISNEALLDELAKAIVETYKKSVLQLFNKDWEQVETKISNVMKELSSDDQVKKHNPTHFDEMASQMIREFALIEKKQKAKKQ</sequence>
<dbReference type="OrthoDB" id="445919at2759"/>
<gene>
    <name evidence="2" type="ORF">NAEGRDRAFT_72598</name>
</gene>
<dbReference type="RefSeq" id="XP_002672404.1">
    <property type="nucleotide sequence ID" value="XM_002672358.1"/>
</dbReference>
<dbReference type="OMA" id="TIDSEPH"/>
<proteinExistence type="predicted"/>
<dbReference type="AlphaFoldDB" id="D2VUB1"/>
<evidence type="ECO:0000256" key="1">
    <source>
        <dbReference type="SAM" id="MobiDB-lite"/>
    </source>
</evidence>
<dbReference type="KEGG" id="ngr:NAEGRDRAFT_72598"/>
<dbReference type="GeneID" id="8857672"/>
<reference evidence="2 3" key="1">
    <citation type="journal article" date="2010" name="Cell">
        <title>The genome of Naegleria gruberi illuminates early eukaryotic versatility.</title>
        <authorList>
            <person name="Fritz-Laylin L.K."/>
            <person name="Prochnik S.E."/>
            <person name="Ginger M.L."/>
            <person name="Dacks J.B."/>
            <person name="Carpenter M.L."/>
            <person name="Field M.C."/>
            <person name="Kuo A."/>
            <person name="Paredez A."/>
            <person name="Chapman J."/>
            <person name="Pham J."/>
            <person name="Shu S."/>
            <person name="Neupane R."/>
            <person name="Cipriano M."/>
            <person name="Mancuso J."/>
            <person name="Tu H."/>
            <person name="Salamov A."/>
            <person name="Lindquist E."/>
            <person name="Shapiro H."/>
            <person name="Lucas S."/>
            <person name="Grigoriev I.V."/>
            <person name="Cande W.Z."/>
            <person name="Fulton C."/>
            <person name="Rokhsar D.S."/>
            <person name="Dawson S.C."/>
        </authorList>
    </citation>
    <scope>NUCLEOTIDE SEQUENCE [LARGE SCALE GENOMIC DNA]</scope>
    <source>
        <strain evidence="2 3">NEG-M</strain>
    </source>
</reference>
<evidence type="ECO:0000313" key="2">
    <source>
        <dbReference type="EMBL" id="EFC39660.1"/>
    </source>
</evidence>
<dbReference type="eggNOG" id="ENOG502SRMX">
    <property type="taxonomic scope" value="Eukaryota"/>
</dbReference>
<dbReference type="EMBL" id="GG738898">
    <property type="protein sequence ID" value="EFC39660.1"/>
    <property type="molecule type" value="Genomic_DNA"/>
</dbReference>
<organism evidence="3">
    <name type="scientific">Naegleria gruberi</name>
    <name type="common">Amoeba</name>
    <dbReference type="NCBI Taxonomy" id="5762"/>
    <lineage>
        <taxon>Eukaryota</taxon>
        <taxon>Discoba</taxon>
        <taxon>Heterolobosea</taxon>
        <taxon>Tetramitia</taxon>
        <taxon>Eutetramitia</taxon>
        <taxon>Vahlkampfiidae</taxon>
        <taxon>Naegleria</taxon>
    </lineage>
</organism>
<dbReference type="InParanoid" id="D2VUB1"/>
<dbReference type="Proteomes" id="UP000006671">
    <property type="component" value="Unassembled WGS sequence"/>
</dbReference>
<keyword evidence="3" id="KW-1185">Reference proteome</keyword>
<dbReference type="VEuPathDB" id="AmoebaDB:NAEGRDRAFT_72598"/>
<name>D2VUB1_NAEGR</name>